<dbReference type="OrthoDB" id="4068713at2"/>
<reference evidence="6 7" key="1">
    <citation type="submission" date="2018-11" db="EMBL/GenBank/DDBJ databases">
        <authorList>
            <person name="Li F."/>
        </authorList>
    </citation>
    <scope>NUCLEOTIDE SEQUENCE [LARGE SCALE GENOMIC DNA]</scope>
    <source>
        <strain evidence="6 7">Gsoil 818</strain>
    </source>
</reference>
<evidence type="ECO:0000256" key="1">
    <source>
        <dbReference type="ARBA" id="ARBA00023015"/>
    </source>
</evidence>
<dbReference type="PANTHER" id="PTHR30136">
    <property type="entry name" value="HELIX-TURN-HELIX TRANSCRIPTIONAL REGULATOR, ICLR FAMILY"/>
    <property type="match status" value="1"/>
</dbReference>
<dbReference type="GO" id="GO:0045892">
    <property type="term" value="P:negative regulation of DNA-templated transcription"/>
    <property type="evidence" value="ECO:0007669"/>
    <property type="project" value="TreeGrafter"/>
</dbReference>
<dbReference type="InterPro" id="IPR029016">
    <property type="entry name" value="GAF-like_dom_sf"/>
</dbReference>
<dbReference type="InterPro" id="IPR005471">
    <property type="entry name" value="Tscrpt_reg_IclR_N"/>
</dbReference>
<keyword evidence="1" id="KW-0805">Transcription regulation</keyword>
<evidence type="ECO:0000256" key="2">
    <source>
        <dbReference type="ARBA" id="ARBA00023125"/>
    </source>
</evidence>
<dbReference type="Gene3D" id="1.10.10.10">
    <property type="entry name" value="Winged helix-like DNA-binding domain superfamily/Winged helix DNA-binding domain"/>
    <property type="match status" value="1"/>
</dbReference>
<evidence type="ECO:0000313" key="6">
    <source>
        <dbReference type="EMBL" id="RNM17018.1"/>
    </source>
</evidence>
<dbReference type="InterPro" id="IPR014757">
    <property type="entry name" value="Tscrpt_reg_IclR_C"/>
</dbReference>
<evidence type="ECO:0000313" key="7">
    <source>
        <dbReference type="Proteomes" id="UP000279994"/>
    </source>
</evidence>
<feature type="domain" description="IclR-ED" evidence="5">
    <location>
        <begin position="72"/>
        <end position="250"/>
    </location>
</feature>
<evidence type="ECO:0000259" key="5">
    <source>
        <dbReference type="PROSITE" id="PS51078"/>
    </source>
</evidence>
<evidence type="ECO:0000256" key="3">
    <source>
        <dbReference type="ARBA" id="ARBA00023163"/>
    </source>
</evidence>
<protein>
    <submittedName>
        <fullName evidence="6">IclR family transcriptional regulator</fullName>
    </submittedName>
</protein>
<dbReference type="RefSeq" id="WP_123221357.1">
    <property type="nucleotide sequence ID" value="NZ_RJSF01000005.1"/>
</dbReference>
<comment type="caution">
    <text evidence="6">The sequence shown here is derived from an EMBL/GenBank/DDBJ whole genome shotgun (WGS) entry which is preliminary data.</text>
</comment>
<sequence>MAGNTSAPGASVTSRVLAILGSFDAEHRSLTLSELARRSGLPLPTVHRLAAELVSGGALVRRGSGEYVVGRRMWDLGLLAPVQADLRQVASPFLHDIYAATLATVHLGVRDGAEVLYVDRLSGHASVPVVSQIGSRLPLHATGVGKVLLAYAPDAVREQVLGNLTRFTSYTITQPGRLVAELRQVQRLGYAQTHEEMSLGACSVAVPIRSADGRVVAALGIVVASLRRDRPRLIAALQVAAQGIGRSLSAERR</sequence>
<proteinExistence type="predicted"/>
<keyword evidence="2" id="KW-0238">DNA-binding</keyword>
<gene>
    <name evidence="6" type="ORF">EFL26_02710</name>
</gene>
<dbReference type="Pfam" id="PF09339">
    <property type="entry name" value="HTH_IclR"/>
    <property type="match status" value="1"/>
</dbReference>
<dbReference type="SMART" id="SM00346">
    <property type="entry name" value="HTH_ICLR"/>
    <property type="match status" value="1"/>
</dbReference>
<dbReference type="SUPFAM" id="SSF46785">
    <property type="entry name" value="Winged helix' DNA-binding domain"/>
    <property type="match status" value="1"/>
</dbReference>
<dbReference type="SUPFAM" id="SSF55781">
    <property type="entry name" value="GAF domain-like"/>
    <property type="match status" value="1"/>
</dbReference>
<dbReference type="AlphaFoldDB" id="A0A3N0GY00"/>
<organism evidence="6 7">
    <name type="scientific">Nocardioides pocheonensis</name>
    <dbReference type="NCBI Taxonomy" id="661485"/>
    <lineage>
        <taxon>Bacteria</taxon>
        <taxon>Bacillati</taxon>
        <taxon>Actinomycetota</taxon>
        <taxon>Actinomycetes</taxon>
        <taxon>Propionibacteriales</taxon>
        <taxon>Nocardioidaceae</taxon>
        <taxon>Nocardioides</taxon>
    </lineage>
</organism>
<accession>A0A3N0GY00</accession>
<dbReference type="InterPro" id="IPR036390">
    <property type="entry name" value="WH_DNA-bd_sf"/>
</dbReference>
<evidence type="ECO:0000259" key="4">
    <source>
        <dbReference type="PROSITE" id="PS51077"/>
    </source>
</evidence>
<dbReference type="GO" id="GO:0003677">
    <property type="term" value="F:DNA binding"/>
    <property type="evidence" value="ECO:0007669"/>
    <property type="project" value="UniProtKB-KW"/>
</dbReference>
<dbReference type="PROSITE" id="PS51077">
    <property type="entry name" value="HTH_ICLR"/>
    <property type="match status" value="1"/>
</dbReference>
<feature type="domain" description="HTH iclR-type" evidence="4">
    <location>
        <begin position="10"/>
        <end position="71"/>
    </location>
</feature>
<dbReference type="Pfam" id="PF01614">
    <property type="entry name" value="IclR_C"/>
    <property type="match status" value="1"/>
</dbReference>
<name>A0A3N0GY00_9ACTN</name>
<dbReference type="PANTHER" id="PTHR30136:SF24">
    <property type="entry name" value="HTH-TYPE TRANSCRIPTIONAL REPRESSOR ALLR"/>
    <property type="match status" value="1"/>
</dbReference>
<dbReference type="EMBL" id="RJSF01000005">
    <property type="protein sequence ID" value="RNM17018.1"/>
    <property type="molecule type" value="Genomic_DNA"/>
</dbReference>
<dbReference type="InterPro" id="IPR036388">
    <property type="entry name" value="WH-like_DNA-bd_sf"/>
</dbReference>
<dbReference type="InterPro" id="IPR050707">
    <property type="entry name" value="HTH_MetabolicPath_Reg"/>
</dbReference>
<dbReference type="PROSITE" id="PS51078">
    <property type="entry name" value="ICLR_ED"/>
    <property type="match status" value="1"/>
</dbReference>
<dbReference type="GO" id="GO:0003700">
    <property type="term" value="F:DNA-binding transcription factor activity"/>
    <property type="evidence" value="ECO:0007669"/>
    <property type="project" value="TreeGrafter"/>
</dbReference>
<dbReference type="Proteomes" id="UP000279994">
    <property type="component" value="Unassembled WGS sequence"/>
</dbReference>
<keyword evidence="7" id="KW-1185">Reference proteome</keyword>
<keyword evidence="3" id="KW-0804">Transcription</keyword>
<dbReference type="Gene3D" id="3.30.450.40">
    <property type="match status" value="1"/>
</dbReference>